<evidence type="ECO:0000256" key="2">
    <source>
        <dbReference type="ARBA" id="ARBA00022980"/>
    </source>
</evidence>
<proteinExistence type="inferred from homology"/>
<keyword evidence="3 4" id="KW-0687">Ribonucleoprotein</keyword>
<sequence length="141" mass="15855">MTTINAENLILGKLATNVAKRLISGETITIANAEKAVMLGTKEAKAYKFKKRLGIAYKGMPERGPKYSNRPETIMRYAIRGMLPTERASGRDAFRRLKVYSGLPLELKDRNLKTVPDAKCKSDRFVYLEDVCKHLGYEAKA</sequence>
<dbReference type="PANTHER" id="PTHR11545">
    <property type="entry name" value="RIBOSOMAL PROTEIN L13"/>
    <property type="match status" value="1"/>
</dbReference>
<comment type="caution">
    <text evidence="6">The sequence shown here is derived from an EMBL/GenBank/DDBJ whole genome shotgun (WGS) entry which is preliminary data.</text>
</comment>
<reference evidence="6" key="1">
    <citation type="submission" date="2021-03" db="EMBL/GenBank/DDBJ databases">
        <authorList>
            <person name="Jaffe A."/>
        </authorList>
    </citation>
    <scope>NUCLEOTIDE SEQUENCE</scope>
    <source>
        <strain evidence="6">RIFCSPHIGHO2_01_FULL_AR10_44_11</strain>
    </source>
</reference>
<dbReference type="GO" id="GO:0022625">
    <property type="term" value="C:cytosolic large ribosomal subunit"/>
    <property type="evidence" value="ECO:0007669"/>
    <property type="project" value="UniProtKB-UniRule"/>
</dbReference>
<dbReference type="InterPro" id="IPR005822">
    <property type="entry name" value="Ribosomal_uL13"/>
</dbReference>
<comment type="function">
    <text evidence="4">This protein is one of the early assembly proteins of the 50S ribosomal subunit, although it is not seen to bind rRNA by itself. It is important during the early stages of 50S assembly.</text>
</comment>
<dbReference type="SUPFAM" id="SSF52161">
    <property type="entry name" value="Ribosomal protein L13"/>
    <property type="match status" value="1"/>
</dbReference>
<evidence type="ECO:0000256" key="5">
    <source>
        <dbReference type="RuleBase" id="RU003877"/>
    </source>
</evidence>
<evidence type="ECO:0000313" key="7">
    <source>
        <dbReference type="Proteomes" id="UP000677687"/>
    </source>
</evidence>
<keyword evidence="2 4" id="KW-0689">Ribosomal protein</keyword>
<dbReference type="Pfam" id="PF00572">
    <property type="entry name" value="Ribosomal_L13"/>
    <property type="match status" value="1"/>
</dbReference>
<organism evidence="6 7">
    <name type="scientific">Candidatus Iainarchaeum sp</name>
    <dbReference type="NCBI Taxonomy" id="3101447"/>
    <lineage>
        <taxon>Archaea</taxon>
        <taxon>Candidatus Iainarchaeota</taxon>
        <taxon>Candidatus Iainarchaeia</taxon>
        <taxon>Candidatus Iainarchaeales</taxon>
        <taxon>Candidatus Iainarchaeaceae</taxon>
        <taxon>Candidatus Iainarchaeum</taxon>
    </lineage>
</organism>
<comment type="subunit">
    <text evidence="4">Part of the 50S ribosomal subunit.</text>
</comment>
<dbReference type="NCBIfam" id="TIGR01077">
    <property type="entry name" value="L13_A_E"/>
    <property type="match status" value="1"/>
</dbReference>
<dbReference type="EMBL" id="JAGVWD010000039">
    <property type="protein sequence ID" value="MBS3057494.1"/>
    <property type="molecule type" value="Genomic_DNA"/>
</dbReference>
<dbReference type="GO" id="GO:0006412">
    <property type="term" value="P:translation"/>
    <property type="evidence" value="ECO:0007669"/>
    <property type="project" value="UniProtKB-UniRule"/>
</dbReference>
<evidence type="ECO:0000313" key="6">
    <source>
        <dbReference type="EMBL" id="MBS3057494.1"/>
    </source>
</evidence>
<dbReference type="GO" id="GO:0003729">
    <property type="term" value="F:mRNA binding"/>
    <property type="evidence" value="ECO:0007669"/>
    <property type="project" value="TreeGrafter"/>
</dbReference>
<protein>
    <recommendedName>
        <fullName evidence="4">Large ribosomal subunit protein uL13</fullName>
    </recommendedName>
</protein>
<dbReference type="InterPro" id="IPR005755">
    <property type="entry name" value="Ribosomal_uL13_euk/arc"/>
</dbReference>
<dbReference type="PROSITE" id="PS00783">
    <property type="entry name" value="RIBOSOMAL_L13"/>
    <property type="match status" value="1"/>
</dbReference>
<dbReference type="HAMAP" id="MF_01366">
    <property type="entry name" value="Ribosomal_uL13"/>
    <property type="match status" value="1"/>
</dbReference>
<dbReference type="InterPro" id="IPR005823">
    <property type="entry name" value="Ribosomal_uL13_bac-type"/>
</dbReference>
<dbReference type="GO" id="GO:0017148">
    <property type="term" value="P:negative regulation of translation"/>
    <property type="evidence" value="ECO:0007669"/>
    <property type="project" value="TreeGrafter"/>
</dbReference>
<evidence type="ECO:0000256" key="1">
    <source>
        <dbReference type="ARBA" id="ARBA00006227"/>
    </source>
</evidence>
<dbReference type="InterPro" id="IPR023563">
    <property type="entry name" value="Ribosomal_uL13_CS"/>
</dbReference>
<accession>A0A8T4KU67</accession>
<dbReference type="PIRSF" id="PIRSF002181">
    <property type="entry name" value="Ribosomal_L13"/>
    <property type="match status" value="1"/>
</dbReference>
<evidence type="ECO:0000256" key="4">
    <source>
        <dbReference type="HAMAP-Rule" id="MF_01366"/>
    </source>
</evidence>
<comment type="similarity">
    <text evidence="1 4 5">Belongs to the universal ribosomal protein uL13 family.</text>
</comment>
<name>A0A8T4KU67_9ARCH</name>
<gene>
    <name evidence="6" type="primary">rplM</name>
    <name evidence="4" type="synonym">rpl13</name>
    <name evidence="6" type="ORF">J4415_02590</name>
</gene>
<dbReference type="GO" id="GO:0003735">
    <property type="term" value="F:structural constituent of ribosome"/>
    <property type="evidence" value="ECO:0007669"/>
    <property type="project" value="UniProtKB-UniRule"/>
</dbReference>
<dbReference type="PANTHER" id="PTHR11545:SF3">
    <property type="entry name" value="LARGE RIBOSOMAL SUBUNIT PROTEIN UL13"/>
    <property type="match status" value="1"/>
</dbReference>
<dbReference type="AlphaFoldDB" id="A0A8T4KU67"/>
<dbReference type="Gene3D" id="3.90.1180.10">
    <property type="entry name" value="Ribosomal protein L13"/>
    <property type="match status" value="1"/>
</dbReference>
<dbReference type="InterPro" id="IPR036899">
    <property type="entry name" value="Ribosomal_uL13_sf"/>
</dbReference>
<dbReference type="Proteomes" id="UP000677687">
    <property type="component" value="Unassembled WGS sequence"/>
</dbReference>
<reference evidence="6" key="2">
    <citation type="submission" date="2021-05" db="EMBL/GenBank/DDBJ databases">
        <title>Protein family content uncovers lineage relationships and bacterial pathway maintenance mechanisms in DPANN archaea.</title>
        <authorList>
            <person name="Castelle C.J."/>
            <person name="Meheust R."/>
            <person name="Jaffe A.L."/>
            <person name="Seitz K."/>
            <person name="Gong X."/>
            <person name="Baker B.J."/>
            <person name="Banfield J.F."/>
        </authorList>
    </citation>
    <scope>NUCLEOTIDE SEQUENCE</scope>
    <source>
        <strain evidence="6">RIFCSPHIGHO2_01_FULL_AR10_44_11</strain>
    </source>
</reference>
<evidence type="ECO:0000256" key="3">
    <source>
        <dbReference type="ARBA" id="ARBA00023274"/>
    </source>
</evidence>